<evidence type="ECO:0000256" key="3">
    <source>
        <dbReference type="ARBA" id="ARBA00022729"/>
    </source>
</evidence>
<keyword evidence="8" id="KW-1185">Reference proteome</keyword>
<dbReference type="Proteomes" id="UP001497623">
    <property type="component" value="Unassembled WGS sequence"/>
</dbReference>
<dbReference type="SUPFAM" id="SSF57184">
    <property type="entry name" value="Growth factor receptor domain"/>
    <property type="match status" value="2"/>
</dbReference>
<keyword evidence="3" id="KW-0732">Signal</keyword>
<dbReference type="PANTHER" id="PTHR15332:SF175">
    <property type="entry name" value="PROPROTEIN CONVERTASE SUBTILISIN_KEXIN TYPE 5-LIKE"/>
    <property type="match status" value="1"/>
</dbReference>
<evidence type="ECO:0000256" key="5">
    <source>
        <dbReference type="SAM" id="Phobius"/>
    </source>
</evidence>
<dbReference type="InterPro" id="IPR009030">
    <property type="entry name" value="Growth_fac_rcpt_cys_sf"/>
</dbReference>
<dbReference type="Pfam" id="PF15913">
    <property type="entry name" value="Furin-like_2"/>
    <property type="match status" value="1"/>
</dbReference>
<evidence type="ECO:0000313" key="7">
    <source>
        <dbReference type="EMBL" id="CAL4095234.1"/>
    </source>
</evidence>
<evidence type="ECO:0000256" key="1">
    <source>
        <dbReference type="ARBA" id="ARBA00004613"/>
    </source>
</evidence>
<keyword evidence="5" id="KW-0472">Membrane</keyword>
<dbReference type="GO" id="GO:0005576">
    <property type="term" value="C:extracellular region"/>
    <property type="evidence" value="ECO:0007669"/>
    <property type="project" value="UniProtKB-SubCell"/>
</dbReference>
<sequence>EYSSGDAQCQPCHSSCLKCVGPADTQCLHCIQNRFLLISKCVTACPDGHFARGALCRPCPHGCATCSSKNTCTSCSDKYFLHRSQCVPVCPDGYYGSHGSCLSCDAACQTCYGTGRNQCASCPPEAFLLRGTCYNFCPDGYYAKDKSCTLCYQNCATCNGPGLSECTSCREFLTLKGGMCLECQPGQYFNESSHKCESCHSSCLTCSANGKNSCSSCESPWSLHPESGSCRLCCTEVTNTQELLDHQHCCDCNPNTGLCYGASSGDKRRIALSLPQRNPSIQKQSYFSSISSLIAIICFVNLVIFGAGFIILQARSTGSLCWSRDYSYRKLPVRSSNMSERVSLTLTPFTEEESEDEAENELLYTRT</sequence>
<feature type="domain" description="R-spondin Fu-CRD" evidence="6">
    <location>
        <begin position="61"/>
        <end position="146"/>
    </location>
</feature>
<feature type="non-terminal residue" evidence="7">
    <location>
        <position position="1"/>
    </location>
</feature>
<dbReference type="CDD" id="cd00064">
    <property type="entry name" value="FU"/>
    <property type="match status" value="4"/>
</dbReference>
<gene>
    <name evidence="7" type="ORF">MNOR_LOCUS15361</name>
</gene>
<dbReference type="EMBL" id="CAXKWB010009578">
    <property type="protein sequence ID" value="CAL4095234.1"/>
    <property type="molecule type" value="Genomic_DNA"/>
</dbReference>
<dbReference type="AlphaFoldDB" id="A0AAV2QRB9"/>
<protein>
    <recommendedName>
        <fullName evidence="6">R-spondin Fu-CRD domain-containing protein</fullName>
    </recommendedName>
</protein>
<keyword evidence="5" id="KW-1133">Transmembrane helix</keyword>
<organism evidence="7 8">
    <name type="scientific">Meganyctiphanes norvegica</name>
    <name type="common">Northern krill</name>
    <name type="synonym">Thysanopoda norvegica</name>
    <dbReference type="NCBI Taxonomy" id="48144"/>
    <lineage>
        <taxon>Eukaryota</taxon>
        <taxon>Metazoa</taxon>
        <taxon>Ecdysozoa</taxon>
        <taxon>Arthropoda</taxon>
        <taxon>Crustacea</taxon>
        <taxon>Multicrustacea</taxon>
        <taxon>Malacostraca</taxon>
        <taxon>Eumalacostraca</taxon>
        <taxon>Eucarida</taxon>
        <taxon>Euphausiacea</taxon>
        <taxon>Euphausiidae</taxon>
        <taxon>Meganyctiphanes</taxon>
    </lineage>
</organism>
<keyword evidence="2" id="KW-0964">Secreted</keyword>
<proteinExistence type="predicted"/>
<dbReference type="InterPro" id="IPR043601">
    <property type="entry name" value="Rspo_Fu-CRD_dom"/>
</dbReference>
<accession>A0AAV2QRB9</accession>
<feature type="transmembrane region" description="Helical" evidence="5">
    <location>
        <begin position="286"/>
        <end position="312"/>
    </location>
</feature>
<evidence type="ECO:0000256" key="4">
    <source>
        <dbReference type="ARBA" id="ARBA00023180"/>
    </source>
</evidence>
<evidence type="ECO:0000313" key="8">
    <source>
        <dbReference type="Proteomes" id="UP001497623"/>
    </source>
</evidence>
<keyword evidence="4" id="KW-0325">Glycoprotein</keyword>
<name>A0AAV2QRB9_MEGNR</name>
<dbReference type="PANTHER" id="PTHR15332">
    <property type="entry name" value="PROPROTEIN CONVERTASE SUBTILISIN_KEXIN TYPE 5-LIKE"/>
    <property type="match status" value="1"/>
</dbReference>
<dbReference type="InterPro" id="IPR006212">
    <property type="entry name" value="Furin_repeat"/>
</dbReference>
<reference evidence="7 8" key="1">
    <citation type="submission" date="2024-05" db="EMBL/GenBank/DDBJ databases">
        <authorList>
            <person name="Wallberg A."/>
        </authorList>
    </citation>
    <scope>NUCLEOTIDE SEQUENCE [LARGE SCALE GENOMIC DNA]</scope>
</reference>
<evidence type="ECO:0000259" key="6">
    <source>
        <dbReference type="Pfam" id="PF15913"/>
    </source>
</evidence>
<keyword evidence="5" id="KW-0812">Transmembrane</keyword>
<evidence type="ECO:0000256" key="2">
    <source>
        <dbReference type="ARBA" id="ARBA00022525"/>
    </source>
</evidence>
<comment type="subcellular location">
    <subcellularLocation>
        <location evidence="1">Secreted</location>
    </subcellularLocation>
</comment>
<dbReference type="Gene3D" id="2.10.220.10">
    <property type="entry name" value="Hormone Receptor, Insulin-like Growth Factor Receptor 1, Chain A, domain 2"/>
    <property type="match status" value="3"/>
</dbReference>
<dbReference type="SMART" id="SM00261">
    <property type="entry name" value="FU"/>
    <property type="match status" value="5"/>
</dbReference>
<comment type="caution">
    <text evidence="7">The sequence shown here is derived from an EMBL/GenBank/DDBJ whole genome shotgun (WGS) entry which is preliminary data.</text>
</comment>